<protein>
    <recommendedName>
        <fullName evidence="4">Type IV pilus modification protein PilV</fullName>
    </recommendedName>
</protein>
<reference evidence="2 3" key="1">
    <citation type="submission" date="2013-09" db="EMBL/GenBank/DDBJ databases">
        <title>High correlation between genotypes and phenotypes of environmental bacteria Comamonas testosteroni strains.</title>
        <authorList>
            <person name="Liu L."/>
            <person name="Zhu W."/>
            <person name="Xia X."/>
            <person name="Xu B."/>
            <person name="Luo M."/>
            <person name="Wang G."/>
        </authorList>
    </citation>
    <scope>NUCLEOTIDE SEQUENCE [LARGE SCALE GENOMIC DNA]</scope>
    <source>
        <strain evidence="2 3">DF2</strain>
    </source>
</reference>
<keyword evidence="1" id="KW-0812">Transmembrane</keyword>
<accession>A0A0E3BTI0</accession>
<proteinExistence type="predicted"/>
<feature type="transmembrane region" description="Helical" evidence="1">
    <location>
        <begin position="12"/>
        <end position="33"/>
    </location>
</feature>
<dbReference type="AlphaFoldDB" id="A0A0E3BTI0"/>
<keyword evidence="1" id="KW-0472">Membrane</keyword>
<sequence length="203" mass="21272">MKRPQHLQAGATLIEILITLIILMFGLLGLVGVSSRSHMAELESLQRTRALELVQDMASRINANRKAAACYSDGAVGLQLGTDASTVPDCPADVVATNPQKTQAKNDLDAWDKLLKGADMRNDTQNVGALINAVGCVMQTAEDTDTVYLIAVAWQGLVKTAAPTLSDGSAFPCGSATTFGASTQHRVVTTKVHIGNLSGGVAP</sequence>
<dbReference type="EMBL" id="AWTP01000169">
    <property type="protein sequence ID" value="KGH03130.1"/>
    <property type="molecule type" value="Genomic_DNA"/>
</dbReference>
<name>A0A0E3BTI0_9BURK</name>
<organism evidence="2 3">
    <name type="scientific">Comamonas thiooxydans</name>
    <dbReference type="NCBI Taxonomy" id="363952"/>
    <lineage>
        <taxon>Bacteria</taxon>
        <taxon>Pseudomonadati</taxon>
        <taxon>Pseudomonadota</taxon>
        <taxon>Betaproteobacteria</taxon>
        <taxon>Burkholderiales</taxon>
        <taxon>Comamonadaceae</taxon>
        <taxon>Comamonas</taxon>
    </lineage>
</organism>
<gene>
    <name evidence="2" type="ORF">P608_25770</name>
</gene>
<comment type="caution">
    <text evidence="2">The sequence shown here is derived from an EMBL/GenBank/DDBJ whole genome shotgun (WGS) entry which is preliminary data.</text>
</comment>
<dbReference type="Proteomes" id="UP000029549">
    <property type="component" value="Unassembled WGS sequence"/>
</dbReference>
<evidence type="ECO:0000313" key="3">
    <source>
        <dbReference type="Proteomes" id="UP000029549"/>
    </source>
</evidence>
<evidence type="ECO:0000256" key="1">
    <source>
        <dbReference type="SAM" id="Phobius"/>
    </source>
</evidence>
<evidence type="ECO:0000313" key="2">
    <source>
        <dbReference type="EMBL" id="KGH03130.1"/>
    </source>
</evidence>
<dbReference type="RefSeq" id="WP_034389619.1">
    <property type="nucleotide sequence ID" value="NZ_AWTM01000134.1"/>
</dbReference>
<keyword evidence="1" id="KW-1133">Transmembrane helix</keyword>
<dbReference type="InterPro" id="IPR013362">
    <property type="entry name" value="Pilus_4_PilV"/>
</dbReference>
<dbReference type="NCBIfam" id="TIGR02523">
    <property type="entry name" value="type_IV_pilV"/>
    <property type="match status" value="1"/>
</dbReference>
<evidence type="ECO:0008006" key="4">
    <source>
        <dbReference type="Google" id="ProtNLM"/>
    </source>
</evidence>
<keyword evidence="3" id="KW-1185">Reference proteome</keyword>